<dbReference type="Proteomes" id="UP000717585">
    <property type="component" value="Unassembled WGS sequence"/>
</dbReference>
<reference evidence="2" key="1">
    <citation type="submission" date="2021-05" db="EMBL/GenBank/DDBJ databases">
        <title>A free-living protist that lacks canonical eukaryotic 1 DNA replication and segregation systems.</title>
        <authorList>
            <person name="Salas-Leiva D.E."/>
            <person name="Tromer E.C."/>
            <person name="Curtis B.A."/>
            <person name="Jerlstrom-Hultqvist J."/>
            <person name="Kolisko M."/>
            <person name="Yi Z."/>
            <person name="Salas-Leiva J.S."/>
            <person name="Gallot-Lavallee L."/>
            <person name="Kops G.J.P.L."/>
            <person name="Archibald J.M."/>
            <person name="Simpson A.G.B."/>
            <person name="Roger A.J."/>
        </authorList>
    </citation>
    <scope>NUCLEOTIDE SEQUENCE</scope>
    <source>
        <strain evidence="2">BICM</strain>
    </source>
</reference>
<dbReference type="CDD" id="cd01673">
    <property type="entry name" value="dNK"/>
    <property type="match status" value="1"/>
</dbReference>
<proteinExistence type="predicted"/>
<dbReference type="AlphaFoldDB" id="A0A8J6AZR8"/>
<feature type="domain" description="Deoxynucleoside kinase" evidence="1">
    <location>
        <begin position="19"/>
        <end position="205"/>
    </location>
</feature>
<dbReference type="OrthoDB" id="17400at2759"/>
<keyword evidence="3" id="KW-1185">Reference proteome</keyword>
<protein>
    <submittedName>
        <fullName evidence="2">Deoxynucleoside kinase</fullName>
    </submittedName>
</protein>
<dbReference type="Pfam" id="PF01712">
    <property type="entry name" value="dNK"/>
    <property type="match status" value="1"/>
</dbReference>
<comment type="caution">
    <text evidence="2">The sequence shown here is derived from an EMBL/GenBank/DDBJ whole genome shotgun (WGS) entry which is preliminary data.</text>
</comment>
<organism evidence="2 3">
    <name type="scientific">Carpediemonas membranifera</name>
    <dbReference type="NCBI Taxonomy" id="201153"/>
    <lineage>
        <taxon>Eukaryota</taxon>
        <taxon>Metamonada</taxon>
        <taxon>Carpediemonas-like organisms</taxon>
        <taxon>Carpediemonas</taxon>
    </lineage>
</organism>
<dbReference type="SUPFAM" id="SSF52540">
    <property type="entry name" value="P-loop containing nucleoside triphosphate hydrolases"/>
    <property type="match status" value="1"/>
</dbReference>
<dbReference type="InterPro" id="IPR027417">
    <property type="entry name" value="P-loop_NTPase"/>
</dbReference>
<dbReference type="GO" id="GO:0006120">
    <property type="term" value="P:mitochondrial electron transport, NADH to ubiquinone"/>
    <property type="evidence" value="ECO:0007669"/>
    <property type="project" value="TreeGrafter"/>
</dbReference>
<dbReference type="GO" id="GO:0005739">
    <property type="term" value="C:mitochondrion"/>
    <property type="evidence" value="ECO:0007669"/>
    <property type="project" value="GOC"/>
</dbReference>
<dbReference type="GO" id="GO:0016301">
    <property type="term" value="F:kinase activity"/>
    <property type="evidence" value="ECO:0007669"/>
    <property type="project" value="UniProtKB-KW"/>
</dbReference>
<accession>A0A8J6AZR8</accession>
<dbReference type="Gene3D" id="3.40.50.300">
    <property type="entry name" value="P-loop containing nucleotide triphosphate hydrolases"/>
    <property type="match status" value="1"/>
</dbReference>
<dbReference type="PANTHER" id="PTHR10513:SF15">
    <property type="entry name" value="NADH DEHYDROGENASE [UBIQUINONE] 1 ALPHA SUBCOMPLEX SUBUNIT 10, MITOCHONDRIAL"/>
    <property type="match status" value="1"/>
</dbReference>
<keyword evidence="2" id="KW-0808">Transferase</keyword>
<gene>
    <name evidence="2" type="ORF">J8273_2597</name>
</gene>
<evidence type="ECO:0000259" key="1">
    <source>
        <dbReference type="Pfam" id="PF01712"/>
    </source>
</evidence>
<dbReference type="InterPro" id="IPR050566">
    <property type="entry name" value="Deoxyribonucleoside_kinase"/>
</dbReference>
<sequence length="235" mass="27040">MPVFTSLSGEKTMQSKLLIVEGNIGAGKSTVCASLSNTLGFRIFEEPVKSNPYLEDFYKDPHRIAPIMQRWLFEQRLATYKEAVQHIEETGQGVILDRSVFSDWAFAYQSLVDGFFTEQQYEEYQTMREVALRGLPLPTMCIYLDVSPEQCLYRITQLRKRECEAGMPIEYLRGLDASHAMLLDDLEKVGIEVLRVDWESFGDIEPIEKSVQRTPLNTRLWGVDRGRVPRTTLFV</sequence>
<name>A0A8J6AZR8_9EUKA</name>
<evidence type="ECO:0000313" key="3">
    <source>
        <dbReference type="Proteomes" id="UP000717585"/>
    </source>
</evidence>
<evidence type="ECO:0000313" key="2">
    <source>
        <dbReference type="EMBL" id="KAG9396245.1"/>
    </source>
</evidence>
<keyword evidence="2" id="KW-0418">Kinase</keyword>
<dbReference type="InterPro" id="IPR031314">
    <property type="entry name" value="DNK_dom"/>
</dbReference>
<dbReference type="EMBL" id="JAHDYR010000007">
    <property type="protein sequence ID" value="KAG9396245.1"/>
    <property type="molecule type" value="Genomic_DNA"/>
</dbReference>
<dbReference type="PANTHER" id="PTHR10513">
    <property type="entry name" value="DEOXYNUCLEOSIDE KINASE"/>
    <property type="match status" value="1"/>
</dbReference>